<dbReference type="EMBL" id="JAMYWD010000001">
    <property type="protein sequence ID" value="KAJ4980785.1"/>
    <property type="molecule type" value="Genomic_DNA"/>
</dbReference>
<proteinExistence type="predicted"/>
<evidence type="ECO:0000313" key="3">
    <source>
        <dbReference type="Proteomes" id="UP001141806"/>
    </source>
</evidence>
<keyword evidence="1" id="KW-0175">Coiled coil</keyword>
<gene>
    <name evidence="2" type="ORF">NE237_031622</name>
</gene>
<reference evidence="2" key="1">
    <citation type="journal article" date="2023" name="Plant J.">
        <title>The genome of the king protea, Protea cynaroides.</title>
        <authorList>
            <person name="Chang J."/>
            <person name="Duong T.A."/>
            <person name="Schoeman C."/>
            <person name="Ma X."/>
            <person name="Roodt D."/>
            <person name="Barker N."/>
            <person name="Li Z."/>
            <person name="Van de Peer Y."/>
            <person name="Mizrachi E."/>
        </authorList>
    </citation>
    <scope>NUCLEOTIDE SEQUENCE</scope>
    <source>
        <tissue evidence="2">Young leaves</tissue>
    </source>
</reference>
<evidence type="ECO:0000256" key="1">
    <source>
        <dbReference type="SAM" id="Coils"/>
    </source>
</evidence>
<evidence type="ECO:0000313" key="2">
    <source>
        <dbReference type="EMBL" id="KAJ4980785.1"/>
    </source>
</evidence>
<comment type="caution">
    <text evidence="2">The sequence shown here is derived from an EMBL/GenBank/DDBJ whole genome shotgun (WGS) entry which is preliminary data.</text>
</comment>
<feature type="coiled-coil region" evidence="1">
    <location>
        <begin position="74"/>
        <end position="101"/>
    </location>
</feature>
<organism evidence="2 3">
    <name type="scientific">Protea cynaroides</name>
    <dbReference type="NCBI Taxonomy" id="273540"/>
    <lineage>
        <taxon>Eukaryota</taxon>
        <taxon>Viridiplantae</taxon>
        <taxon>Streptophyta</taxon>
        <taxon>Embryophyta</taxon>
        <taxon>Tracheophyta</taxon>
        <taxon>Spermatophyta</taxon>
        <taxon>Magnoliopsida</taxon>
        <taxon>Proteales</taxon>
        <taxon>Proteaceae</taxon>
        <taxon>Protea</taxon>
    </lineage>
</organism>
<accession>A0A9Q0R2A8</accession>
<dbReference type="PANTHER" id="PTHR31541:SF25">
    <property type="entry name" value="GAMMA-GLIADIN B"/>
    <property type="match status" value="1"/>
</dbReference>
<keyword evidence="3" id="KW-1185">Reference proteome</keyword>
<protein>
    <submittedName>
        <fullName evidence="2">Uncharacterized protein</fullName>
    </submittedName>
</protein>
<name>A0A9Q0R2A8_9MAGN</name>
<dbReference type="AlphaFoldDB" id="A0A9Q0R2A8"/>
<dbReference type="GO" id="GO:0003677">
    <property type="term" value="F:DNA binding"/>
    <property type="evidence" value="ECO:0007669"/>
    <property type="project" value="InterPro"/>
</dbReference>
<dbReference type="InterPro" id="IPR005508">
    <property type="entry name" value="At2g31720-like"/>
</dbReference>
<sequence length="160" mass="18614">MVIVVSLKLKKPAVKKNLSRPQKVARLLKMEFKNHREFLKAMVGIEFESLGINPVLNNQEEMKEWIISKRHQLLKIERQNKEKMENTITSLESRRKMMTTQMDEDTRQQLTTPTMPRELLNAIHKHGADDVMWVIEKALTATDVSSHQNRLSIPENKIGS</sequence>
<dbReference type="Proteomes" id="UP001141806">
    <property type="component" value="Unassembled WGS sequence"/>
</dbReference>
<dbReference type="PANTHER" id="PTHR31541">
    <property type="entry name" value="B3 DOMAIN PLANT PROTEIN-RELATED"/>
    <property type="match status" value="1"/>
</dbReference>